<reference evidence="3" key="1">
    <citation type="submission" date="2020-08" db="EMBL/GenBank/DDBJ databases">
        <title>Genome public.</title>
        <authorList>
            <person name="Liu C."/>
            <person name="Sun Q."/>
        </authorList>
    </citation>
    <scope>NUCLEOTIDE SEQUENCE</scope>
    <source>
        <strain evidence="3">BX15</strain>
    </source>
</reference>
<gene>
    <name evidence="3" type="ORF">H8Z83_10870</name>
</gene>
<evidence type="ECO:0000256" key="1">
    <source>
        <dbReference type="SAM" id="MobiDB-lite"/>
    </source>
</evidence>
<dbReference type="InterPro" id="IPR001279">
    <property type="entry name" value="Metallo-B-lactamas"/>
</dbReference>
<name>A0A923S837_9FIRM</name>
<proteinExistence type="predicted"/>
<dbReference type="SMART" id="SM00849">
    <property type="entry name" value="Lactamase_B"/>
    <property type="match status" value="1"/>
</dbReference>
<feature type="region of interest" description="Disordered" evidence="1">
    <location>
        <begin position="258"/>
        <end position="287"/>
    </location>
</feature>
<dbReference type="InterPro" id="IPR036866">
    <property type="entry name" value="RibonucZ/Hydroxyglut_hydro"/>
</dbReference>
<protein>
    <submittedName>
        <fullName evidence="3">MBL fold metallo-hydrolase</fullName>
    </submittedName>
</protein>
<dbReference type="EMBL" id="JACOQI010000010">
    <property type="protein sequence ID" value="MBC5770813.1"/>
    <property type="molecule type" value="Genomic_DNA"/>
</dbReference>
<dbReference type="Proteomes" id="UP000620327">
    <property type="component" value="Unassembled WGS sequence"/>
</dbReference>
<dbReference type="AlphaFoldDB" id="A0A923S837"/>
<dbReference type="InterPro" id="IPR050855">
    <property type="entry name" value="NDM-1-like"/>
</dbReference>
<dbReference type="Pfam" id="PF00753">
    <property type="entry name" value="Lactamase_B"/>
    <property type="match status" value="1"/>
</dbReference>
<evidence type="ECO:0000313" key="3">
    <source>
        <dbReference type="EMBL" id="MBC5770813.1"/>
    </source>
</evidence>
<organism evidence="3 4">
    <name type="scientific">Dysosmobacter segnis</name>
    <dbReference type="NCBI Taxonomy" id="2763042"/>
    <lineage>
        <taxon>Bacteria</taxon>
        <taxon>Bacillati</taxon>
        <taxon>Bacillota</taxon>
        <taxon>Clostridia</taxon>
        <taxon>Eubacteriales</taxon>
        <taxon>Oscillospiraceae</taxon>
        <taxon>Dysosmobacter</taxon>
    </lineage>
</organism>
<feature type="domain" description="Metallo-beta-lactamase" evidence="2">
    <location>
        <begin position="42"/>
        <end position="232"/>
    </location>
</feature>
<evidence type="ECO:0000259" key="2">
    <source>
        <dbReference type="SMART" id="SM00849"/>
    </source>
</evidence>
<keyword evidence="4" id="KW-1185">Reference proteome</keyword>
<dbReference type="PANTHER" id="PTHR42951:SF4">
    <property type="entry name" value="ACYL-COENZYME A THIOESTERASE MBLAC2"/>
    <property type="match status" value="1"/>
</dbReference>
<dbReference type="SUPFAM" id="SSF56281">
    <property type="entry name" value="Metallo-hydrolase/oxidoreductase"/>
    <property type="match status" value="1"/>
</dbReference>
<dbReference type="Gene3D" id="3.60.15.10">
    <property type="entry name" value="Ribonuclease Z/Hydroxyacylglutathione hydrolase-like"/>
    <property type="match status" value="1"/>
</dbReference>
<accession>A0A923S837</accession>
<comment type="caution">
    <text evidence="3">The sequence shown here is derived from an EMBL/GenBank/DDBJ whole genome shotgun (WGS) entry which is preliminary data.</text>
</comment>
<dbReference type="RefSeq" id="WP_187015045.1">
    <property type="nucleotide sequence ID" value="NZ_JACOQI010000010.1"/>
</dbReference>
<sequence>MSKKATEFQRKAMSRMYRGKEIFKPLNTGWIDKNVACVREWVANIFFYCKDNAVIMIDAGYNYDRLAEKMGWLGIAPQSVQHILITHQDTDHVGAVEADSPGLFQNAALYIGEVENRYLTGEVRRKVIYHLYKLPQVTINNKKVLLQDGEVINIDGIKIECFLVPGHTWGHMVYLVDDRYLFTGDTIWFGADGGYSFISALAEDNELAVRSLTALEEKLRGRDLHPLFITGHTGWTDNMDFAFAHKNELCSPFRRKAHDPNAPYDAYDESDDTEERAKSRYLAGVGR</sequence>
<evidence type="ECO:0000313" key="4">
    <source>
        <dbReference type="Proteomes" id="UP000620327"/>
    </source>
</evidence>
<dbReference type="PANTHER" id="PTHR42951">
    <property type="entry name" value="METALLO-BETA-LACTAMASE DOMAIN-CONTAINING"/>
    <property type="match status" value="1"/>
</dbReference>